<dbReference type="Pfam" id="PF03478">
    <property type="entry name" value="Beta-prop_KIB1-4"/>
    <property type="match status" value="1"/>
</dbReference>
<dbReference type="SMART" id="SM00256">
    <property type="entry name" value="FBOX"/>
    <property type="match status" value="1"/>
</dbReference>
<proteinExistence type="predicted"/>
<dbReference type="GeneID" id="108848867"/>
<dbReference type="PANTHER" id="PTHR44259">
    <property type="entry name" value="OS07G0183000 PROTEIN-RELATED"/>
    <property type="match status" value="1"/>
</dbReference>
<gene>
    <name evidence="3" type="primary">LOC108848867</name>
</gene>
<keyword evidence="2" id="KW-1185">Reference proteome</keyword>
<reference evidence="2" key="1">
    <citation type="journal article" date="2019" name="Database">
        <title>The radish genome database (RadishGD): an integrated information resource for radish genomics.</title>
        <authorList>
            <person name="Yu H.J."/>
            <person name="Baek S."/>
            <person name="Lee Y.J."/>
            <person name="Cho A."/>
            <person name="Mun J.H."/>
        </authorList>
    </citation>
    <scope>NUCLEOTIDE SEQUENCE [LARGE SCALE GENOMIC DNA]</scope>
    <source>
        <strain evidence="2">cv. WK10039</strain>
    </source>
</reference>
<evidence type="ECO:0000313" key="2">
    <source>
        <dbReference type="Proteomes" id="UP000504610"/>
    </source>
</evidence>
<dbReference type="Proteomes" id="UP000504610">
    <property type="component" value="Chromosome 4"/>
</dbReference>
<feature type="domain" description="F-box" evidence="1">
    <location>
        <begin position="26"/>
        <end position="66"/>
    </location>
</feature>
<accession>A0A6J0MZC5</accession>
<dbReference type="InterPro" id="IPR001810">
    <property type="entry name" value="F-box_dom"/>
</dbReference>
<dbReference type="InterPro" id="IPR050942">
    <property type="entry name" value="F-box_BR-signaling"/>
</dbReference>
<reference evidence="3" key="2">
    <citation type="submission" date="2025-08" db="UniProtKB">
        <authorList>
            <consortium name="RefSeq"/>
        </authorList>
    </citation>
    <scope>IDENTIFICATION</scope>
    <source>
        <tissue evidence="3">Leaf</tissue>
    </source>
</reference>
<dbReference type="OrthoDB" id="642536at2759"/>
<organism evidence="2 3">
    <name type="scientific">Raphanus sativus</name>
    <name type="common">Radish</name>
    <name type="synonym">Raphanus raphanistrum var. sativus</name>
    <dbReference type="NCBI Taxonomy" id="3726"/>
    <lineage>
        <taxon>Eukaryota</taxon>
        <taxon>Viridiplantae</taxon>
        <taxon>Streptophyta</taxon>
        <taxon>Embryophyta</taxon>
        <taxon>Tracheophyta</taxon>
        <taxon>Spermatophyta</taxon>
        <taxon>Magnoliopsida</taxon>
        <taxon>eudicotyledons</taxon>
        <taxon>Gunneridae</taxon>
        <taxon>Pentapetalae</taxon>
        <taxon>rosids</taxon>
        <taxon>malvids</taxon>
        <taxon>Brassicales</taxon>
        <taxon>Brassicaceae</taxon>
        <taxon>Brassiceae</taxon>
        <taxon>Raphanus</taxon>
    </lineage>
</organism>
<dbReference type="Pfam" id="PF00646">
    <property type="entry name" value="F-box"/>
    <property type="match status" value="1"/>
</dbReference>
<dbReference type="InterPro" id="IPR011043">
    <property type="entry name" value="Gal_Oxase/kelch_b-propeller"/>
</dbReference>
<protein>
    <submittedName>
        <fullName evidence="3">F-box protein At5g66830</fullName>
    </submittedName>
</protein>
<dbReference type="InterPro" id="IPR036047">
    <property type="entry name" value="F-box-like_dom_sf"/>
</dbReference>
<dbReference type="InterPro" id="IPR005174">
    <property type="entry name" value="KIB1-4_b-propeller"/>
</dbReference>
<name>A0A6J0MZC5_RAPSA</name>
<dbReference type="RefSeq" id="XP_018477825.1">
    <property type="nucleotide sequence ID" value="XM_018622323.2"/>
</dbReference>
<dbReference type="Gene3D" id="1.20.1280.50">
    <property type="match status" value="1"/>
</dbReference>
<dbReference type="SUPFAM" id="SSF50965">
    <property type="entry name" value="Galactose oxidase, central domain"/>
    <property type="match status" value="1"/>
</dbReference>
<dbReference type="PANTHER" id="PTHR44259:SF25">
    <property type="entry name" value="F-BOX DOMAIN-CONTAINING PROTEIN"/>
    <property type="match status" value="1"/>
</dbReference>
<dbReference type="SUPFAM" id="SSF81383">
    <property type="entry name" value="F-box domain"/>
    <property type="match status" value="1"/>
</dbReference>
<dbReference type="KEGG" id="rsz:108848867"/>
<sequence>MASHVVSVIVVTPSGPKRNLHCWSELPLDLMRLVFERLGFADFQRAKSVCPSWRSASRLSKPNNQVPWLFLIPKDENYGLLFNPEEKDKFYKTQDLGNDFGESSCVATYKSWLLMVTYTEEVCLYNPYILDLLTRERINLPSFESCYGLISPVLWIDEKTKDYLVIGMLDEENMVSIKKEDNSWKPITQLSLSSIEDCFSMIYKDHKLYCLNYYKLTIFDFSGHVPLQVFKISVRRCIERAVGGTTRIPGNIPCKRYYWACYKNNVVVTVDGDVLIVNSMRKEMSYIWNFKIYKMGSSKGSKWVEVVSLGDEVILLELGITVLAKDIEGIKRNSIYFNGSDSVNPYDENDIFIFNLDTKKVEQPHKFVCSSVLCSNARWFLPSFKRE</sequence>
<evidence type="ECO:0000313" key="3">
    <source>
        <dbReference type="RefSeq" id="XP_018477825.1"/>
    </source>
</evidence>
<evidence type="ECO:0000259" key="1">
    <source>
        <dbReference type="SMART" id="SM00256"/>
    </source>
</evidence>
<dbReference type="AlphaFoldDB" id="A0A6J0MZC5"/>